<evidence type="ECO:0000313" key="2">
    <source>
        <dbReference type="Proteomes" id="UP000001170"/>
    </source>
</evidence>
<dbReference type="KEGG" id="stl:stu0980"/>
<organism evidence="1 2">
    <name type="scientific">Streptococcus thermophilus (strain ATCC BAA-250 / LMG 18311)</name>
    <dbReference type="NCBI Taxonomy" id="264199"/>
    <lineage>
        <taxon>Bacteria</taxon>
        <taxon>Bacillati</taxon>
        <taxon>Bacillota</taxon>
        <taxon>Bacilli</taxon>
        <taxon>Lactobacillales</taxon>
        <taxon>Streptococcaceae</taxon>
        <taxon>Streptococcus</taxon>
    </lineage>
</organism>
<evidence type="ECO:0008006" key="3">
    <source>
        <dbReference type="Google" id="ProtNLM"/>
    </source>
</evidence>
<evidence type="ECO:0000313" key="1">
    <source>
        <dbReference type="EMBL" id="AAV60641.1"/>
    </source>
</evidence>
<name>Q5M4H4_STRT2</name>
<dbReference type="EMBL" id="CP000023">
    <property type="protein sequence ID" value="AAV60641.1"/>
    <property type="molecule type" value="Genomic_DNA"/>
</dbReference>
<gene>
    <name evidence="1" type="ordered locus">stu0980</name>
</gene>
<dbReference type="PATRIC" id="fig|264199.4.peg.973"/>
<reference evidence="1 2" key="1">
    <citation type="journal article" date="2004" name="Nat. Biotechnol.">
        <title>Complete sequence and comparative genome analysis of the dairy bacterium Streptococcus thermophilus.</title>
        <authorList>
            <person name="Bolotin A."/>
            <person name="Quinquis B."/>
            <person name="Renault P."/>
            <person name="Sorokin A."/>
            <person name="Ehrlich S.D."/>
            <person name="Kulakauskas S."/>
            <person name="Lapidus A."/>
            <person name="Goltsman E."/>
            <person name="Mazur M."/>
            <person name="Pusch G.D."/>
            <person name="Fonstein M."/>
            <person name="Overbeek R."/>
            <person name="Kyprides N."/>
            <person name="Purnelle B."/>
            <person name="Prozzi D."/>
            <person name="Ngui K."/>
            <person name="Masuy D."/>
            <person name="Hancy F."/>
            <person name="Burteau S."/>
            <person name="Boutry M."/>
            <person name="Delcour J."/>
            <person name="Goffeau A."/>
            <person name="Hols P."/>
        </authorList>
    </citation>
    <scope>NUCLEOTIDE SEQUENCE [LARGE SCALE GENOMIC DNA]</scope>
    <source>
        <strain evidence="2">ATCC BAA-250 / LMG 18311</strain>
    </source>
</reference>
<dbReference type="HOGENOM" id="CLU_2371659_0_0_9"/>
<sequence>MLGGPREEVPSLDTVFADYLTHADLTKYAVINPNSRTISISSADFAALNKKENAEDTTVNPVNPVDSTVASKVSEKTKPVVSKVVTTPNGKVFFV</sequence>
<protein>
    <recommendedName>
        <fullName evidence="3">5'-nucleotidase</fullName>
    </recommendedName>
</protein>
<dbReference type="STRING" id="264199.stu0980"/>
<dbReference type="AlphaFoldDB" id="Q5M4H4"/>
<accession>Q5M4H4</accession>
<keyword evidence="2" id="KW-1185">Reference proteome</keyword>
<proteinExistence type="predicted"/>
<dbReference type="Proteomes" id="UP000001170">
    <property type="component" value="Chromosome"/>
</dbReference>